<proteinExistence type="predicted"/>
<dbReference type="EMBL" id="CP012160">
    <property type="protein sequence ID" value="AKS47153.1"/>
    <property type="molecule type" value="Genomic_DNA"/>
</dbReference>
<dbReference type="KEGG" id="otm:OSB_26260"/>
<protein>
    <submittedName>
        <fullName evidence="1">Putative binding protein component of ABC iron transporter</fullName>
    </submittedName>
</protein>
<dbReference type="PANTHER" id="PTHR30006">
    <property type="entry name" value="THIAMINE-BINDING PERIPLASMIC PROTEIN-RELATED"/>
    <property type="match status" value="1"/>
</dbReference>
<keyword evidence="2" id="KW-1185">Reference proteome</keyword>
<dbReference type="STRING" id="1458307.OSB_26260"/>
<sequence length="341" mass="37084">MRNMLRRNVLSTMACLAITVSGTAVTAQEATGQLTVYGSTLEDVVRDVAQAFEAKTGIETVYVRASTGETLNRIRAEQARPQASVWFGGPGDSYRVAQEEGLLEPYISPSAENIADQFKDPDGYWTGLYTSNLGFASNRGLLAERGIEVPTSWEDLLAPELEGLVAVANPATSGTAYAYISTIAQLMGEEEGFEYLDQASENIAQYTKSGSAPGRMAGSGEILVGILMLQDAYLIQQQGFDLELSTPSEGTGFALEPAAMLKDGPDQLEAQMFIDYILSAEGQSVMQEHFHLLSFTNPELSPRAEASALEDMVLIDYDFDWAGANKTRLIERFQNEILIAE</sequence>
<organism evidence="1 2">
    <name type="scientific">Octadecabacter temperatus</name>
    <dbReference type="NCBI Taxonomy" id="1458307"/>
    <lineage>
        <taxon>Bacteria</taxon>
        <taxon>Pseudomonadati</taxon>
        <taxon>Pseudomonadota</taxon>
        <taxon>Alphaproteobacteria</taxon>
        <taxon>Rhodobacterales</taxon>
        <taxon>Roseobacteraceae</taxon>
        <taxon>Octadecabacter</taxon>
    </lineage>
</organism>
<dbReference type="Gene3D" id="3.40.190.10">
    <property type="entry name" value="Periplasmic binding protein-like II"/>
    <property type="match status" value="2"/>
</dbReference>
<dbReference type="InterPro" id="IPR026045">
    <property type="entry name" value="Ferric-bd"/>
</dbReference>
<dbReference type="SUPFAM" id="SSF53850">
    <property type="entry name" value="Periplasmic binding protein-like II"/>
    <property type="match status" value="1"/>
</dbReference>
<evidence type="ECO:0000313" key="2">
    <source>
        <dbReference type="Proteomes" id="UP000067444"/>
    </source>
</evidence>
<gene>
    <name evidence="1" type="ORF">OSB_26260</name>
</gene>
<dbReference type="GO" id="GO:0030288">
    <property type="term" value="C:outer membrane-bounded periplasmic space"/>
    <property type="evidence" value="ECO:0007669"/>
    <property type="project" value="TreeGrafter"/>
</dbReference>
<dbReference type="PANTHER" id="PTHR30006:SF2">
    <property type="entry name" value="ABC TRANSPORTER SUBSTRATE-BINDING PROTEIN"/>
    <property type="match status" value="1"/>
</dbReference>
<dbReference type="GO" id="GO:0030976">
    <property type="term" value="F:thiamine pyrophosphate binding"/>
    <property type="evidence" value="ECO:0007669"/>
    <property type="project" value="TreeGrafter"/>
</dbReference>
<dbReference type="GO" id="GO:0030975">
    <property type="term" value="F:thiamine binding"/>
    <property type="evidence" value="ECO:0007669"/>
    <property type="project" value="TreeGrafter"/>
</dbReference>
<dbReference type="AlphaFoldDB" id="A0A0K0Y861"/>
<dbReference type="CDD" id="cd13544">
    <property type="entry name" value="PBP2_Fbp_like_1"/>
    <property type="match status" value="1"/>
</dbReference>
<evidence type="ECO:0000313" key="1">
    <source>
        <dbReference type="EMBL" id="AKS47153.1"/>
    </source>
</evidence>
<dbReference type="OrthoDB" id="9766989at2"/>
<dbReference type="Proteomes" id="UP000067444">
    <property type="component" value="Chromosome"/>
</dbReference>
<reference evidence="1 2" key="1">
    <citation type="journal article" date="2015" name="Genome Announc.">
        <title>Closed Genome Sequence of Octadecabacter temperatus SB1, the First Mesophilic Species of the Genus Octadecabacter.</title>
        <authorList>
            <person name="Voget S."/>
            <person name="Billerbeck S."/>
            <person name="Simon M."/>
            <person name="Daniel R."/>
        </authorList>
    </citation>
    <scope>NUCLEOTIDE SEQUENCE [LARGE SCALE GENOMIC DNA]</scope>
    <source>
        <strain evidence="1 2">SB1</strain>
    </source>
</reference>
<name>A0A0K0Y861_9RHOB</name>
<dbReference type="RefSeq" id="WP_049835381.1">
    <property type="nucleotide sequence ID" value="NZ_CP012160.1"/>
</dbReference>
<dbReference type="PIRSF" id="PIRSF002825">
    <property type="entry name" value="CfbpA"/>
    <property type="match status" value="1"/>
</dbReference>
<accession>A0A0K0Y861</accession>
<dbReference type="GO" id="GO:0015888">
    <property type="term" value="P:thiamine transport"/>
    <property type="evidence" value="ECO:0007669"/>
    <property type="project" value="TreeGrafter"/>
</dbReference>
<dbReference type="Pfam" id="PF13343">
    <property type="entry name" value="SBP_bac_6"/>
    <property type="match status" value="1"/>
</dbReference>